<name>M2N2Q5_BAUPA</name>
<proteinExistence type="predicted"/>
<dbReference type="EMBL" id="KB445560">
    <property type="protein sequence ID" value="EMC93259.1"/>
    <property type="molecule type" value="Genomic_DNA"/>
</dbReference>
<feature type="transmembrane region" description="Helical" evidence="1">
    <location>
        <begin position="50"/>
        <end position="70"/>
    </location>
</feature>
<dbReference type="HOGENOM" id="CLU_1019362_0_0_1"/>
<keyword evidence="1" id="KW-0472">Membrane</keyword>
<dbReference type="KEGG" id="bcom:BAUCODRAFT_234643"/>
<gene>
    <name evidence="2" type="ORF">BAUCODRAFT_234643</name>
</gene>
<dbReference type="AlphaFoldDB" id="M2N2Q5"/>
<keyword evidence="1" id="KW-1133">Transmembrane helix</keyword>
<dbReference type="GeneID" id="19110032"/>
<evidence type="ECO:0000256" key="1">
    <source>
        <dbReference type="SAM" id="Phobius"/>
    </source>
</evidence>
<reference evidence="2 3" key="1">
    <citation type="journal article" date="2012" name="PLoS Pathog.">
        <title>Diverse lifestyles and strategies of plant pathogenesis encoded in the genomes of eighteen Dothideomycetes fungi.</title>
        <authorList>
            <person name="Ohm R.A."/>
            <person name="Feau N."/>
            <person name="Henrissat B."/>
            <person name="Schoch C.L."/>
            <person name="Horwitz B.A."/>
            <person name="Barry K.W."/>
            <person name="Condon B.J."/>
            <person name="Copeland A.C."/>
            <person name="Dhillon B."/>
            <person name="Glaser F."/>
            <person name="Hesse C.N."/>
            <person name="Kosti I."/>
            <person name="LaButti K."/>
            <person name="Lindquist E.A."/>
            <person name="Lucas S."/>
            <person name="Salamov A.A."/>
            <person name="Bradshaw R.E."/>
            <person name="Ciuffetti L."/>
            <person name="Hamelin R.C."/>
            <person name="Kema G.H.J."/>
            <person name="Lawrence C."/>
            <person name="Scott J.A."/>
            <person name="Spatafora J.W."/>
            <person name="Turgeon B.G."/>
            <person name="de Wit P.J.G.M."/>
            <person name="Zhong S."/>
            <person name="Goodwin S.B."/>
            <person name="Grigoriev I.V."/>
        </authorList>
    </citation>
    <scope>NUCLEOTIDE SEQUENCE [LARGE SCALE GENOMIC DNA]</scope>
    <source>
        <strain evidence="2 3">UAMH 10762</strain>
    </source>
</reference>
<organism evidence="2 3">
    <name type="scientific">Baudoinia panamericana (strain UAMH 10762)</name>
    <name type="common">Angels' share fungus</name>
    <name type="synonym">Baudoinia compniacensis (strain UAMH 10762)</name>
    <dbReference type="NCBI Taxonomy" id="717646"/>
    <lineage>
        <taxon>Eukaryota</taxon>
        <taxon>Fungi</taxon>
        <taxon>Dikarya</taxon>
        <taxon>Ascomycota</taxon>
        <taxon>Pezizomycotina</taxon>
        <taxon>Dothideomycetes</taxon>
        <taxon>Dothideomycetidae</taxon>
        <taxon>Mycosphaerellales</taxon>
        <taxon>Teratosphaeriaceae</taxon>
        <taxon>Baudoinia</taxon>
    </lineage>
</organism>
<protein>
    <submittedName>
        <fullName evidence="2">Uncharacterized protein</fullName>
    </submittedName>
</protein>
<dbReference type="RefSeq" id="XP_007679497.1">
    <property type="nucleotide sequence ID" value="XM_007681307.1"/>
</dbReference>
<keyword evidence="3" id="KW-1185">Reference proteome</keyword>
<accession>M2N2Q5</accession>
<sequence>MRRSRSRRSNGQTLALCDILSETIHRYCPHSLTPFVLSVFSSAGSDKMRFVLSVSVAFAALRSATAAFYVPAIGDNGLQQILKHVPITITSTTTVTRTMAYASAVTKGPPLRFSRHGDVVEVETGVPIASAATTQAPQSCAAAPRDARKQESSLTDQTASCDWTTWIWSRLLYRCTISAGSWSVSPTSFPGTALMLTVMLSCRLDRAEVVAVHRSDGKSVGSSVQDLTERRACSLEPGRTVPCHFRGDTPIFEFDAEEDRRPQVHEVDLERSV</sequence>
<dbReference type="Proteomes" id="UP000011761">
    <property type="component" value="Unassembled WGS sequence"/>
</dbReference>
<keyword evidence="1" id="KW-0812">Transmembrane</keyword>
<evidence type="ECO:0000313" key="3">
    <source>
        <dbReference type="Proteomes" id="UP000011761"/>
    </source>
</evidence>
<evidence type="ECO:0000313" key="2">
    <source>
        <dbReference type="EMBL" id="EMC93259.1"/>
    </source>
</evidence>